<dbReference type="InterPro" id="IPR035979">
    <property type="entry name" value="RBD_domain_sf"/>
</dbReference>
<evidence type="ECO:0000256" key="3">
    <source>
        <dbReference type="PROSITE-ProRule" id="PRU00176"/>
    </source>
</evidence>
<dbReference type="PRINTS" id="PR00961">
    <property type="entry name" value="HUDSXLRNA"/>
</dbReference>
<name>A0A7S2THH9_9EUKA</name>
<dbReference type="AlphaFoldDB" id="A0A7S2THH9"/>
<evidence type="ECO:0000313" key="6">
    <source>
        <dbReference type="EMBL" id="CAD9747773.1"/>
    </source>
</evidence>
<proteinExistence type="predicted"/>
<dbReference type="PANTHER" id="PTHR24012">
    <property type="entry name" value="RNA BINDING PROTEIN"/>
    <property type="match status" value="1"/>
</dbReference>
<feature type="compositionally biased region" description="Low complexity" evidence="4">
    <location>
        <begin position="246"/>
        <end position="255"/>
    </location>
</feature>
<dbReference type="GO" id="GO:1990904">
    <property type="term" value="C:ribonucleoprotein complex"/>
    <property type="evidence" value="ECO:0007669"/>
    <property type="project" value="InterPro"/>
</dbReference>
<sequence length="357" mass="38674">MIPVSSGSRFLHHGPFVPFLFCTSFSVQILKNFGKSRGVGFIHFETPESATAAIAAMNGKPAPGSRTGVPMRVEFAKKKSDSKMGGMGGGRPLLNQYQSFGMPFNPMGGMAAMGSERVMQKNVYVAQLPPEYTKEQLQALFAQFGTISECTILKDNQTGLGRGVGFVHYTTREEAQLAIAKMNNYQLPGHMKPLRCKLARDTKGTRDMQGGRGGGFTSAGAAFVNPYGQQQQGYSAYQSNYTSYGGNSSNYSQPNTGYPPAQGGFPQTPSYPPQANTGYPSSTNTNMPPQQPAQSYPPVQQQYPPAQGSAGYPPQQQGYPPQQSGYPPVQQGGQTAYGGYNQQQPYQQNFQQYPPRT</sequence>
<dbReference type="PROSITE" id="PS50102">
    <property type="entry name" value="RRM"/>
    <property type="match status" value="2"/>
</dbReference>
<dbReference type="InterPro" id="IPR002343">
    <property type="entry name" value="Hud_Sxl_RNA"/>
</dbReference>
<protein>
    <recommendedName>
        <fullName evidence="5">RRM domain-containing protein</fullName>
    </recommendedName>
</protein>
<organism evidence="6">
    <name type="scientific">Lotharella oceanica</name>
    <dbReference type="NCBI Taxonomy" id="641309"/>
    <lineage>
        <taxon>Eukaryota</taxon>
        <taxon>Sar</taxon>
        <taxon>Rhizaria</taxon>
        <taxon>Cercozoa</taxon>
        <taxon>Chlorarachniophyceae</taxon>
        <taxon>Lotharella</taxon>
    </lineage>
</organism>
<dbReference type="GO" id="GO:0003723">
    <property type="term" value="F:RNA binding"/>
    <property type="evidence" value="ECO:0007669"/>
    <property type="project" value="UniProtKB-UniRule"/>
</dbReference>
<dbReference type="Gene3D" id="3.30.70.330">
    <property type="match status" value="2"/>
</dbReference>
<dbReference type="EMBL" id="HBHP01003085">
    <property type="protein sequence ID" value="CAD9747773.1"/>
    <property type="molecule type" value="Transcribed_RNA"/>
</dbReference>
<evidence type="ECO:0000256" key="2">
    <source>
        <dbReference type="ARBA" id="ARBA00022884"/>
    </source>
</evidence>
<dbReference type="Pfam" id="PF00076">
    <property type="entry name" value="RRM_1"/>
    <property type="match status" value="2"/>
</dbReference>
<dbReference type="InterPro" id="IPR000504">
    <property type="entry name" value="RRM_dom"/>
</dbReference>
<dbReference type="SMART" id="SM00360">
    <property type="entry name" value="RRM"/>
    <property type="match status" value="1"/>
</dbReference>
<feature type="compositionally biased region" description="Polar residues" evidence="4">
    <location>
        <begin position="265"/>
        <end position="287"/>
    </location>
</feature>
<reference evidence="6" key="1">
    <citation type="submission" date="2021-01" db="EMBL/GenBank/DDBJ databases">
        <authorList>
            <person name="Corre E."/>
            <person name="Pelletier E."/>
            <person name="Niang G."/>
            <person name="Scheremetjew M."/>
            <person name="Finn R."/>
            <person name="Kale V."/>
            <person name="Holt S."/>
            <person name="Cochrane G."/>
            <person name="Meng A."/>
            <person name="Brown T."/>
            <person name="Cohen L."/>
        </authorList>
    </citation>
    <scope>NUCLEOTIDE SEQUENCE</scope>
    <source>
        <strain evidence="6">CCMP622</strain>
    </source>
</reference>
<dbReference type="SUPFAM" id="SSF54928">
    <property type="entry name" value="RNA-binding domain, RBD"/>
    <property type="match status" value="2"/>
</dbReference>
<dbReference type="InterPro" id="IPR012677">
    <property type="entry name" value="Nucleotide-bd_a/b_plait_sf"/>
</dbReference>
<evidence type="ECO:0000256" key="4">
    <source>
        <dbReference type="SAM" id="MobiDB-lite"/>
    </source>
</evidence>
<feature type="compositionally biased region" description="Low complexity" evidence="4">
    <location>
        <begin position="292"/>
        <end position="357"/>
    </location>
</feature>
<keyword evidence="1" id="KW-0677">Repeat</keyword>
<feature type="region of interest" description="Disordered" evidence="4">
    <location>
        <begin position="246"/>
        <end position="357"/>
    </location>
</feature>
<feature type="domain" description="RRM" evidence="5">
    <location>
        <begin position="26"/>
        <end position="78"/>
    </location>
</feature>
<evidence type="ECO:0000259" key="5">
    <source>
        <dbReference type="PROSITE" id="PS50102"/>
    </source>
</evidence>
<gene>
    <name evidence="6" type="ORF">LSP00402_LOCUS1944</name>
</gene>
<keyword evidence="2 3" id="KW-0694">RNA-binding</keyword>
<accession>A0A7S2THH9</accession>
<evidence type="ECO:0000256" key="1">
    <source>
        <dbReference type="ARBA" id="ARBA00022737"/>
    </source>
</evidence>
<feature type="domain" description="RRM" evidence="5">
    <location>
        <begin position="121"/>
        <end position="201"/>
    </location>
</feature>